<keyword evidence="3" id="KW-1185">Reference proteome</keyword>
<dbReference type="AlphaFoldDB" id="F4WYK5"/>
<reference evidence="2" key="1">
    <citation type="submission" date="2011-02" db="EMBL/GenBank/DDBJ databases">
        <title>The genome of the leaf-cutting ant Acromyrmex echinatior suggests key adaptations to social evolution and fungus farming.</title>
        <authorList>
            <person name="Nygaard S."/>
            <person name="Zhang G."/>
        </authorList>
    </citation>
    <scope>NUCLEOTIDE SEQUENCE</scope>
</reference>
<evidence type="ECO:0000256" key="1">
    <source>
        <dbReference type="SAM" id="MobiDB-lite"/>
    </source>
</evidence>
<feature type="compositionally biased region" description="Basic and acidic residues" evidence="1">
    <location>
        <begin position="1"/>
        <end position="15"/>
    </location>
</feature>
<dbReference type="InParanoid" id="F4WYK5"/>
<protein>
    <submittedName>
        <fullName evidence="2">Uncharacterized protein</fullName>
    </submittedName>
</protein>
<feature type="region of interest" description="Disordered" evidence="1">
    <location>
        <begin position="1"/>
        <end position="24"/>
    </location>
</feature>
<feature type="compositionally biased region" description="Polar residues" evidence="1">
    <location>
        <begin position="74"/>
        <end position="83"/>
    </location>
</feature>
<proteinExistence type="predicted"/>
<organism evidence="3">
    <name type="scientific">Acromyrmex echinatior</name>
    <name type="common">Panamanian leafcutter ant</name>
    <name type="synonym">Acromyrmex octospinosus echinatior</name>
    <dbReference type="NCBI Taxonomy" id="103372"/>
    <lineage>
        <taxon>Eukaryota</taxon>
        <taxon>Metazoa</taxon>
        <taxon>Ecdysozoa</taxon>
        <taxon>Arthropoda</taxon>
        <taxon>Hexapoda</taxon>
        <taxon>Insecta</taxon>
        <taxon>Pterygota</taxon>
        <taxon>Neoptera</taxon>
        <taxon>Endopterygota</taxon>
        <taxon>Hymenoptera</taxon>
        <taxon>Apocrita</taxon>
        <taxon>Aculeata</taxon>
        <taxon>Formicoidea</taxon>
        <taxon>Formicidae</taxon>
        <taxon>Myrmicinae</taxon>
        <taxon>Acromyrmex</taxon>
    </lineage>
</organism>
<feature type="compositionally biased region" description="Basic and acidic residues" evidence="1">
    <location>
        <begin position="135"/>
        <end position="146"/>
    </location>
</feature>
<dbReference type="Proteomes" id="UP000007755">
    <property type="component" value="Unassembled WGS sequence"/>
</dbReference>
<gene>
    <name evidence="2" type="ORF">G5I_11058</name>
</gene>
<feature type="compositionally biased region" description="Basic and acidic residues" evidence="1">
    <location>
        <begin position="85"/>
        <end position="122"/>
    </location>
</feature>
<dbReference type="EMBL" id="GL888450">
    <property type="protein sequence ID" value="EGI60737.1"/>
    <property type="molecule type" value="Genomic_DNA"/>
</dbReference>
<evidence type="ECO:0000313" key="3">
    <source>
        <dbReference type="Proteomes" id="UP000007755"/>
    </source>
</evidence>
<sequence length="146" mass="16502">MLDPADPAHRLDRPNAKSANVRRAGTCDDVTPRDLTSTRIATYVTLPSLRAALWHVARAACGVRRISVSFVQPISDSSDSLTRVSADRKETRRRPREGTKERAERCKEETDRVKCVEKREVKMPSVKSASNADYNRSRNDHRVVEN</sequence>
<accession>F4WYK5</accession>
<name>F4WYK5_ACREC</name>
<feature type="region of interest" description="Disordered" evidence="1">
    <location>
        <begin position="74"/>
        <end position="146"/>
    </location>
</feature>
<evidence type="ECO:0000313" key="2">
    <source>
        <dbReference type="EMBL" id="EGI60737.1"/>
    </source>
</evidence>